<dbReference type="Proteomes" id="UP001489004">
    <property type="component" value="Unassembled WGS sequence"/>
</dbReference>
<evidence type="ECO:0000256" key="12">
    <source>
        <dbReference type="ARBA" id="ARBA00049295"/>
    </source>
</evidence>
<comment type="pathway">
    <text evidence="2">Cofactor biosynthesis; riboflavin biosynthesis; 5-amino-6-(D-ribitylamino)uracil from GTP: step 1/4.</text>
</comment>
<keyword evidence="11" id="KW-0342">GTP-binding</keyword>
<organism evidence="14 15">
    <name type="scientific">[Myrmecia] bisecta</name>
    <dbReference type="NCBI Taxonomy" id="41462"/>
    <lineage>
        <taxon>Eukaryota</taxon>
        <taxon>Viridiplantae</taxon>
        <taxon>Chlorophyta</taxon>
        <taxon>core chlorophytes</taxon>
        <taxon>Trebouxiophyceae</taxon>
        <taxon>Trebouxiales</taxon>
        <taxon>Trebouxiaceae</taxon>
        <taxon>Myrmecia</taxon>
    </lineage>
</organism>
<proteinExistence type="inferred from homology"/>
<evidence type="ECO:0000256" key="8">
    <source>
        <dbReference type="ARBA" id="ARBA00022741"/>
    </source>
</evidence>
<dbReference type="GO" id="GO:0003935">
    <property type="term" value="F:GTP cyclohydrolase II activity"/>
    <property type="evidence" value="ECO:0007669"/>
    <property type="project" value="UniProtKB-EC"/>
</dbReference>
<dbReference type="InterPro" id="IPR032677">
    <property type="entry name" value="GTP_cyclohydro_II"/>
</dbReference>
<dbReference type="Gene3D" id="3.40.50.10990">
    <property type="entry name" value="GTP cyclohydrolase II"/>
    <property type="match status" value="1"/>
</dbReference>
<dbReference type="GO" id="GO:0046872">
    <property type="term" value="F:metal ion binding"/>
    <property type="evidence" value="ECO:0007669"/>
    <property type="project" value="UniProtKB-KW"/>
</dbReference>
<gene>
    <name evidence="14" type="ORF">WJX72_004231</name>
</gene>
<dbReference type="EC" id="3.5.4.25" evidence="5"/>
<comment type="similarity">
    <text evidence="3">In the N-terminal section; belongs to the DHBP synthase family.</text>
</comment>
<protein>
    <recommendedName>
        <fullName evidence="5">GTP cyclohydrolase II</fullName>
        <ecNumber evidence="5">3.5.4.25</ecNumber>
    </recommendedName>
</protein>
<dbReference type="PANTHER" id="PTHR21327">
    <property type="entry name" value="GTP CYCLOHYDROLASE II-RELATED"/>
    <property type="match status" value="1"/>
</dbReference>
<evidence type="ECO:0000256" key="10">
    <source>
        <dbReference type="ARBA" id="ARBA00022833"/>
    </source>
</evidence>
<keyword evidence="10" id="KW-0862">Zinc</keyword>
<feature type="domain" description="GTP cyclohydrolase II" evidence="13">
    <location>
        <begin position="51"/>
        <end position="218"/>
    </location>
</feature>
<sequence>MATAVQIRLRNGEDPRRLPSLRRADYDDNGAQVEENGSAITESYDKTLFVAETLLPTRTGRFRLRGYRHSVDGGLTYTEPSCIMTGNPEGCEQVAVRVHDACFTSEVLGSLKCDCAEQLQLAMDYIQEQPPGIIIYLQQEGRGIGLANKIAAYALQEQGYDTVDANRALGLPDDCREYTSVRNILKDLGVKSIRLMTNNPRKMTVLRQLGVKVTARIPCLVQAQDFNRGYLATKQSRMQHVMDGSYCYWNHDGEPLTPSAGAFSSADNTD</sequence>
<keyword evidence="6" id="KW-0686">Riboflavin biosynthesis</keyword>
<evidence type="ECO:0000313" key="15">
    <source>
        <dbReference type="Proteomes" id="UP001489004"/>
    </source>
</evidence>
<keyword evidence="15" id="KW-1185">Reference proteome</keyword>
<evidence type="ECO:0000256" key="3">
    <source>
        <dbReference type="ARBA" id="ARBA00005520"/>
    </source>
</evidence>
<comment type="cofactor">
    <cofactor evidence="1">
        <name>Zn(2+)</name>
        <dbReference type="ChEBI" id="CHEBI:29105"/>
    </cofactor>
</comment>
<evidence type="ECO:0000256" key="6">
    <source>
        <dbReference type="ARBA" id="ARBA00022619"/>
    </source>
</evidence>
<evidence type="ECO:0000256" key="2">
    <source>
        <dbReference type="ARBA" id="ARBA00004853"/>
    </source>
</evidence>
<dbReference type="GO" id="GO:0005525">
    <property type="term" value="F:GTP binding"/>
    <property type="evidence" value="ECO:0007669"/>
    <property type="project" value="UniProtKB-KW"/>
</dbReference>
<evidence type="ECO:0000256" key="4">
    <source>
        <dbReference type="ARBA" id="ARBA00008976"/>
    </source>
</evidence>
<dbReference type="Pfam" id="PF00925">
    <property type="entry name" value="GTP_cyclohydro2"/>
    <property type="match status" value="1"/>
</dbReference>
<evidence type="ECO:0000256" key="11">
    <source>
        <dbReference type="ARBA" id="ARBA00023134"/>
    </source>
</evidence>
<evidence type="ECO:0000256" key="5">
    <source>
        <dbReference type="ARBA" id="ARBA00012762"/>
    </source>
</evidence>
<keyword evidence="9" id="KW-0378">Hydrolase</keyword>
<evidence type="ECO:0000256" key="1">
    <source>
        <dbReference type="ARBA" id="ARBA00001947"/>
    </source>
</evidence>
<evidence type="ECO:0000256" key="9">
    <source>
        <dbReference type="ARBA" id="ARBA00022801"/>
    </source>
</evidence>
<dbReference type="EMBL" id="JALJOR010000018">
    <property type="protein sequence ID" value="KAK9804271.1"/>
    <property type="molecule type" value="Genomic_DNA"/>
</dbReference>
<comment type="similarity">
    <text evidence="4">In the C-terminal section; belongs to the GTP cyclohydrolase II family.</text>
</comment>
<dbReference type="InterPro" id="IPR000926">
    <property type="entry name" value="RibA"/>
</dbReference>
<dbReference type="AlphaFoldDB" id="A0AAW1P749"/>
<keyword evidence="7" id="KW-0479">Metal-binding</keyword>
<evidence type="ECO:0000256" key="7">
    <source>
        <dbReference type="ARBA" id="ARBA00022723"/>
    </source>
</evidence>
<dbReference type="SUPFAM" id="SSF142695">
    <property type="entry name" value="RibA-like"/>
    <property type="match status" value="1"/>
</dbReference>
<dbReference type="NCBIfam" id="NF001591">
    <property type="entry name" value="PRK00393.1"/>
    <property type="match status" value="1"/>
</dbReference>
<dbReference type="PANTHER" id="PTHR21327:SF47">
    <property type="entry name" value="GTP CYCLOHYDROLASE II DOMAIN-CONTAINING PROTEIN"/>
    <property type="match status" value="1"/>
</dbReference>
<keyword evidence="8" id="KW-0547">Nucleotide-binding</keyword>
<dbReference type="CDD" id="cd00641">
    <property type="entry name" value="GTP_cyclohydro2"/>
    <property type="match status" value="1"/>
</dbReference>
<reference evidence="14 15" key="1">
    <citation type="journal article" date="2024" name="Nat. Commun.">
        <title>Phylogenomics reveals the evolutionary origins of lichenization in chlorophyte algae.</title>
        <authorList>
            <person name="Puginier C."/>
            <person name="Libourel C."/>
            <person name="Otte J."/>
            <person name="Skaloud P."/>
            <person name="Haon M."/>
            <person name="Grisel S."/>
            <person name="Petersen M."/>
            <person name="Berrin J.G."/>
            <person name="Delaux P.M."/>
            <person name="Dal Grande F."/>
            <person name="Keller J."/>
        </authorList>
    </citation>
    <scope>NUCLEOTIDE SEQUENCE [LARGE SCALE GENOMIC DNA]</scope>
    <source>
        <strain evidence="14 15">SAG 2043</strain>
    </source>
</reference>
<dbReference type="InterPro" id="IPR036144">
    <property type="entry name" value="RibA-like_sf"/>
</dbReference>
<dbReference type="GO" id="GO:0009231">
    <property type="term" value="P:riboflavin biosynthetic process"/>
    <property type="evidence" value="ECO:0007669"/>
    <property type="project" value="UniProtKB-KW"/>
</dbReference>
<accession>A0AAW1P749</accession>
<dbReference type="GO" id="GO:0005829">
    <property type="term" value="C:cytosol"/>
    <property type="evidence" value="ECO:0007669"/>
    <property type="project" value="TreeGrafter"/>
</dbReference>
<evidence type="ECO:0000313" key="14">
    <source>
        <dbReference type="EMBL" id="KAK9804271.1"/>
    </source>
</evidence>
<dbReference type="FunFam" id="3.40.50.10990:FF:000001">
    <property type="entry name" value="Riboflavin biosynthesis protein RibBA"/>
    <property type="match status" value="1"/>
</dbReference>
<comment type="catalytic activity">
    <reaction evidence="12">
        <text>GTP + 4 H2O = 2,5-diamino-6-hydroxy-4-(5-phosphoribosylamino)-pyrimidine + formate + 2 phosphate + 3 H(+)</text>
        <dbReference type="Rhea" id="RHEA:23704"/>
        <dbReference type="ChEBI" id="CHEBI:15377"/>
        <dbReference type="ChEBI" id="CHEBI:15378"/>
        <dbReference type="ChEBI" id="CHEBI:15740"/>
        <dbReference type="ChEBI" id="CHEBI:37565"/>
        <dbReference type="ChEBI" id="CHEBI:43474"/>
        <dbReference type="ChEBI" id="CHEBI:58614"/>
        <dbReference type="EC" id="3.5.4.25"/>
    </reaction>
</comment>
<name>A0AAW1P749_9CHLO</name>
<dbReference type="GO" id="GO:0008686">
    <property type="term" value="F:3,4-dihydroxy-2-butanone-4-phosphate synthase activity"/>
    <property type="evidence" value="ECO:0007669"/>
    <property type="project" value="TreeGrafter"/>
</dbReference>
<evidence type="ECO:0000259" key="13">
    <source>
        <dbReference type="Pfam" id="PF00925"/>
    </source>
</evidence>
<comment type="caution">
    <text evidence="14">The sequence shown here is derived from an EMBL/GenBank/DDBJ whole genome shotgun (WGS) entry which is preliminary data.</text>
</comment>